<feature type="region of interest" description="Disordered" evidence="1">
    <location>
        <begin position="1"/>
        <end position="20"/>
    </location>
</feature>
<sequence>MGFPNAGEHGDMESGDSKYSAFDSDLSSLVLDLAG</sequence>
<evidence type="ECO:0000256" key="1">
    <source>
        <dbReference type="SAM" id="MobiDB-lite"/>
    </source>
</evidence>
<proteinExistence type="predicted"/>
<evidence type="ECO:0000313" key="2">
    <source>
        <dbReference type="EMBL" id="JAE23754.1"/>
    </source>
</evidence>
<organism evidence="2">
    <name type="scientific">Arundo donax</name>
    <name type="common">Giant reed</name>
    <name type="synonym">Donax arundinaceus</name>
    <dbReference type="NCBI Taxonomy" id="35708"/>
    <lineage>
        <taxon>Eukaryota</taxon>
        <taxon>Viridiplantae</taxon>
        <taxon>Streptophyta</taxon>
        <taxon>Embryophyta</taxon>
        <taxon>Tracheophyta</taxon>
        <taxon>Spermatophyta</taxon>
        <taxon>Magnoliopsida</taxon>
        <taxon>Liliopsida</taxon>
        <taxon>Poales</taxon>
        <taxon>Poaceae</taxon>
        <taxon>PACMAD clade</taxon>
        <taxon>Arundinoideae</taxon>
        <taxon>Arundineae</taxon>
        <taxon>Arundo</taxon>
    </lineage>
</organism>
<accession>A0A0A9GK20</accession>
<name>A0A0A9GK20_ARUDO</name>
<protein>
    <submittedName>
        <fullName evidence="2">Uncharacterized protein</fullName>
    </submittedName>
</protein>
<reference evidence="2" key="1">
    <citation type="submission" date="2014-09" db="EMBL/GenBank/DDBJ databases">
        <authorList>
            <person name="Magalhaes I.L.F."/>
            <person name="Oliveira U."/>
            <person name="Santos F.R."/>
            <person name="Vidigal T.H.D.A."/>
            <person name="Brescovit A.D."/>
            <person name="Santos A.J."/>
        </authorList>
    </citation>
    <scope>NUCLEOTIDE SEQUENCE</scope>
    <source>
        <tissue evidence="2">Shoot tissue taken approximately 20 cm above the soil surface</tissue>
    </source>
</reference>
<reference evidence="2" key="2">
    <citation type="journal article" date="2015" name="Data Brief">
        <title>Shoot transcriptome of the giant reed, Arundo donax.</title>
        <authorList>
            <person name="Barrero R.A."/>
            <person name="Guerrero F.D."/>
            <person name="Moolhuijzen P."/>
            <person name="Goolsby J.A."/>
            <person name="Tidwell J."/>
            <person name="Bellgard S.E."/>
            <person name="Bellgard M.I."/>
        </authorList>
    </citation>
    <scope>NUCLEOTIDE SEQUENCE</scope>
    <source>
        <tissue evidence="2">Shoot tissue taken approximately 20 cm above the soil surface</tissue>
    </source>
</reference>
<dbReference type="EMBL" id="GBRH01174142">
    <property type="protein sequence ID" value="JAE23754.1"/>
    <property type="molecule type" value="Transcribed_RNA"/>
</dbReference>
<dbReference type="AlphaFoldDB" id="A0A0A9GK20"/>